<keyword evidence="3" id="KW-1185">Reference proteome</keyword>
<evidence type="ECO:0000313" key="3">
    <source>
        <dbReference type="Proteomes" id="UP001595897"/>
    </source>
</evidence>
<keyword evidence="1" id="KW-0732">Signal</keyword>
<dbReference type="Pfam" id="PF11101">
    <property type="entry name" value="DUF2884"/>
    <property type="match status" value="1"/>
</dbReference>
<accession>A0ABV9M0V1</accession>
<organism evidence="2 3">
    <name type="scientific">Glaciecola siphonariae</name>
    <dbReference type="NCBI Taxonomy" id="521012"/>
    <lineage>
        <taxon>Bacteria</taxon>
        <taxon>Pseudomonadati</taxon>
        <taxon>Pseudomonadota</taxon>
        <taxon>Gammaproteobacteria</taxon>
        <taxon>Alteromonadales</taxon>
        <taxon>Alteromonadaceae</taxon>
        <taxon>Glaciecola</taxon>
    </lineage>
</organism>
<feature type="chain" id="PRO_5045653032" evidence="1">
    <location>
        <begin position="23"/>
        <end position="265"/>
    </location>
</feature>
<name>A0ABV9M0V1_9ALTE</name>
<proteinExistence type="predicted"/>
<comment type="caution">
    <text evidence="2">The sequence shown here is derived from an EMBL/GenBank/DDBJ whole genome shotgun (WGS) entry which is preliminary data.</text>
</comment>
<reference evidence="3" key="1">
    <citation type="journal article" date="2019" name="Int. J. Syst. Evol. Microbiol.">
        <title>The Global Catalogue of Microorganisms (GCM) 10K type strain sequencing project: providing services to taxonomists for standard genome sequencing and annotation.</title>
        <authorList>
            <consortium name="The Broad Institute Genomics Platform"/>
            <consortium name="The Broad Institute Genome Sequencing Center for Infectious Disease"/>
            <person name="Wu L."/>
            <person name="Ma J."/>
        </authorList>
    </citation>
    <scope>NUCLEOTIDE SEQUENCE [LARGE SCALE GENOMIC DNA]</scope>
    <source>
        <strain evidence="3">KACC 12507</strain>
    </source>
</reference>
<dbReference type="Proteomes" id="UP001595897">
    <property type="component" value="Unassembled WGS sequence"/>
</dbReference>
<dbReference type="InterPro" id="IPR021307">
    <property type="entry name" value="DUF2884"/>
</dbReference>
<protein>
    <submittedName>
        <fullName evidence="2">DUF2884 family protein</fullName>
    </submittedName>
</protein>
<dbReference type="RefSeq" id="WP_382410419.1">
    <property type="nucleotide sequence ID" value="NZ_JBHSGU010000019.1"/>
</dbReference>
<dbReference type="EMBL" id="JBHSGU010000019">
    <property type="protein sequence ID" value="MFC4701699.1"/>
    <property type="molecule type" value="Genomic_DNA"/>
</dbReference>
<gene>
    <name evidence="2" type="ORF">ACFO4O_16200</name>
</gene>
<feature type="signal peptide" evidence="1">
    <location>
        <begin position="1"/>
        <end position="22"/>
    </location>
</feature>
<evidence type="ECO:0000313" key="2">
    <source>
        <dbReference type="EMBL" id="MFC4701699.1"/>
    </source>
</evidence>
<sequence length="265" mass="28791">MKPVRFAILSFTFIFLSLTAHAHNFQNEACDVNINGEIVLANNQITITTEESDVVLLTKAGSASVNGKNLSLSAEESASVSNYVASLEAAVPQAIALAAKAIELTNTALTDVFTGLLGEDSQLPKMLNDKLNALQQKLESHIYQQPEAVTFNSAFFTGNEQTQSEFESDFDAAVEEVMSTAMGELLVSFGRSMLSGGSSMQNFEEKMSALGDTIETTVEEQSQSLKEDALALCETLERADKEEQKLQRIDGFKDINFLTVKPNKA</sequence>
<evidence type="ECO:0000256" key="1">
    <source>
        <dbReference type="SAM" id="SignalP"/>
    </source>
</evidence>